<dbReference type="CDD" id="cd06974">
    <property type="entry name" value="TerD_like"/>
    <property type="match status" value="1"/>
</dbReference>
<keyword evidence="2" id="KW-1185">Reference proteome</keyword>
<dbReference type="InParanoid" id="A0A6P8HC50"/>
<dbReference type="SUPFAM" id="SSF54236">
    <property type="entry name" value="Ubiquitin-like"/>
    <property type="match status" value="1"/>
</dbReference>
<dbReference type="PANTHER" id="PTHR32097:SF17">
    <property type="entry name" value="CAMP-BINDING PROTEIN 1-RELATED"/>
    <property type="match status" value="1"/>
</dbReference>
<dbReference type="Proteomes" id="UP000515163">
    <property type="component" value="Unplaced"/>
</dbReference>
<dbReference type="CDD" id="cd17039">
    <property type="entry name" value="Ubl_ubiquitin_like"/>
    <property type="match status" value="1"/>
</dbReference>
<gene>
    <name evidence="3" type="primary">LOC116287544</name>
</gene>
<dbReference type="InterPro" id="IPR051324">
    <property type="entry name" value="Stress/Tellurium_Resist"/>
</dbReference>
<reference evidence="3" key="1">
    <citation type="submission" date="2025-08" db="UniProtKB">
        <authorList>
            <consortium name="RefSeq"/>
        </authorList>
    </citation>
    <scope>IDENTIFICATION</scope>
    <source>
        <tissue evidence="3">Tentacle</tissue>
    </source>
</reference>
<evidence type="ECO:0000313" key="3">
    <source>
        <dbReference type="RefSeq" id="XP_031550085.1"/>
    </source>
</evidence>
<name>A0A6P8HC50_ACTTE</name>
<evidence type="ECO:0000259" key="1">
    <source>
        <dbReference type="PROSITE" id="PS50053"/>
    </source>
</evidence>
<dbReference type="OrthoDB" id="408003at2759"/>
<dbReference type="InterPro" id="IPR003325">
    <property type="entry name" value="TerD"/>
</dbReference>
<dbReference type="Gene3D" id="3.10.20.90">
    <property type="entry name" value="Phosphatidylinositol 3-kinase Catalytic Subunit, Chain A, domain 1"/>
    <property type="match status" value="1"/>
</dbReference>
<organism evidence="2 3">
    <name type="scientific">Actinia tenebrosa</name>
    <name type="common">Australian red waratah sea anemone</name>
    <dbReference type="NCBI Taxonomy" id="6105"/>
    <lineage>
        <taxon>Eukaryota</taxon>
        <taxon>Metazoa</taxon>
        <taxon>Cnidaria</taxon>
        <taxon>Anthozoa</taxon>
        <taxon>Hexacorallia</taxon>
        <taxon>Actiniaria</taxon>
        <taxon>Actiniidae</taxon>
        <taxon>Actinia</taxon>
    </lineage>
</organism>
<accession>A0A6P8HC50</accession>
<dbReference type="Pfam" id="PF00240">
    <property type="entry name" value="ubiquitin"/>
    <property type="match status" value="1"/>
</dbReference>
<dbReference type="GeneID" id="116287544"/>
<proteinExistence type="predicted"/>
<evidence type="ECO:0000313" key="2">
    <source>
        <dbReference type="Proteomes" id="UP000515163"/>
    </source>
</evidence>
<dbReference type="AlphaFoldDB" id="A0A6P8HC50"/>
<protein>
    <submittedName>
        <fullName evidence="3">Uncharacterized protein LOC116287544</fullName>
    </submittedName>
</protein>
<dbReference type="PROSITE" id="PS50053">
    <property type="entry name" value="UBIQUITIN_2"/>
    <property type="match status" value="1"/>
</dbReference>
<feature type="domain" description="Ubiquitin-like" evidence="1">
    <location>
        <begin position="93"/>
        <end position="170"/>
    </location>
</feature>
<dbReference type="Pfam" id="PF02342">
    <property type="entry name" value="TerD"/>
    <property type="match status" value="1"/>
</dbReference>
<dbReference type="InterPro" id="IPR029071">
    <property type="entry name" value="Ubiquitin-like_domsf"/>
</dbReference>
<dbReference type="KEGG" id="aten:116287544"/>
<dbReference type="RefSeq" id="XP_031550085.1">
    <property type="nucleotide sequence ID" value="XM_031694225.1"/>
</dbReference>
<dbReference type="InterPro" id="IPR000626">
    <property type="entry name" value="Ubiquitin-like_dom"/>
</dbReference>
<dbReference type="SMART" id="SM00213">
    <property type="entry name" value="UBQ"/>
    <property type="match status" value="1"/>
</dbReference>
<sequence length="349" mass="39456">MRCHKCKINKLRKEFPSEGLTDNCDHAPLHCLRCTTEHVQNNSCCSICSEPVTTDNQRYRECISILDKLFPEIEMPQAIPSGTLVASSTTGSETITVSMMGGEATEIPYQGSMTVLTLKYKIQEHFGVEPHKQRLLYNEKELKAYMNVGSKLVTLQYYGVQPFTTINLIIVLYDIPDTFDEVIFDLFWGYPTSGRDYLDASVLLYNGTSFIETVDYRRMQSKTCNAVKHSGDVMDDTNRLGHHTLNVKLKSLREDIDKLFFTLSAWNCPNLSKYPKPSLRFFDARAPTDQLCSDSMQHAANSQAIIMCSLCRIEGAWKVLSLRTVSNGNAKNYDPLRGTILHMIQSGTT</sequence>
<dbReference type="PANTHER" id="PTHR32097">
    <property type="entry name" value="CAMP-BINDING PROTEIN 1-RELATED"/>
    <property type="match status" value="1"/>
</dbReference>
<dbReference type="Gene3D" id="2.60.60.30">
    <property type="entry name" value="sav2460 like domains"/>
    <property type="match status" value="1"/>
</dbReference>